<dbReference type="OrthoDB" id="2594539at2"/>
<comment type="caution">
    <text evidence="1">The sequence shown here is derived from an EMBL/GenBank/DDBJ whole genome shotgun (WGS) entry which is preliminary data.</text>
</comment>
<dbReference type="RefSeq" id="WP_110501553.1">
    <property type="nucleotide sequence ID" value="NZ_QJVD01000014.1"/>
</dbReference>
<sequence>MTIQEIRKADNVENAIKAFGTVARRNELLARGCTAWELKQAVAAGTVQAVARGYFALPEADPLDVQFAQHQARRTCFTKAEELGLWVIRPMQQPHVAVAHGRPVPGCVVHRVKGGQTLTNIMRQCVRCGTQVEALTVLESAVVLKKCTIGQLRKAFSGRGDTAGRAIVEMIDPQSQSIVEPVARYYLKQAGYNVQGQAAVRGVGHLDLLVEGILGVETDGEQYHNTPRGWAEDLRRDNLLVIEGIWKLRIPAAVVLYHPELMLRWVRQALERIESSNK</sequence>
<dbReference type="AlphaFoldDB" id="A0A2V5LTN4"/>
<keyword evidence="2" id="KW-1185">Reference proteome</keyword>
<dbReference type="Proteomes" id="UP000247832">
    <property type="component" value="Unassembled WGS sequence"/>
</dbReference>
<accession>A0A2V5LTN4</accession>
<proteinExistence type="predicted"/>
<dbReference type="Gene3D" id="3.40.960.10">
    <property type="entry name" value="VSR Endonuclease"/>
    <property type="match status" value="1"/>
</dbReference>
<evidence type="ECO:0008006" key="3">
    <source>
        <dbReference type="Google" id="ProtNLM"/>
    </source>
</evidence>
<evidence type="ECO:0000313" key="2">
    <source>
        <dbReference type="Proteomes" id="UP000247832"/>
    </source>
</evidence>
<protein>
    <recommendedName>
        <fullName evidence="3">DUF559 domain-containing protein</fullName>
    </recommendedName>
</protein>
<reference evidence="1 2" key="1">
    <citation type="submission" date="2018-05" db="EMBL/GenBank/DDBJ databases">
        <title>Genetic diversity of glacier-inhabiting Cryobacterium bacteria in China and description of Cryobacterium mengkeensis sp. nov. and Arthrobacter glacialis sp. nov.</title>
        <authorList>
            <person name="Liu Q."/>
            <person name="Xin Y.-H."/>
        </authorList>
    </citation>
    <scope>NUCLEOTIDE SEQUENCE [LARGE SCALE GENOMIC DNA]</scope>
    <source>
        <strain evidence="1 2">LI2</strain>
    </source>
</reference>
<dbReference type="EMBL" id="QJVD01000014">
    <property type="protein sequence ID" value="PYI66597.1"/>
    <property type="molecule type" value="Genomic_DNA"/>
</dbReference>
<organism evidence="1 2">
    <name type="scientific">Arthrobacter livingstonensis</name>
    <dbReference type="NCBI Taxonomy" id="670078"/>
    <lineage>
        <taxon>Bacteria</taxon>
        <taxon>Bacillati</taxon>
        <taxon>Actinomycetota</taxon>
        <taxon>Actinomycetes</taxon>
        <taxon>Micrococcales</taxon>
        <taxon>Micrococcaceae</taxon>
        <taxon>Arthrobacter</taxon>
    </lineage>
</organism>
<evidence type="ECO:0000313" key="1">
    <source>
        <dbReference type="EMBL" id="PYI66597.1"/>
    </source>
</evidence>
<name>A0A2V5LTN4_9MICC</name>
<gene>
    <name evidence="1" type="ORF">CVV68_13620</name>
</gene>